<organism evidence="1 2">
    <name type="scientific">Tengunoibacter tsumagoiensis</name>
    <dbReference type="NCBI Taxonomy" id="2014871"/>
    <lineage>
        <taxon>Bacteria</taxon>
        <taxon>Bacillati</taxon>
        <taxon>Chloroflexota</taxon>
        <taxon>Ktedonobacteria</taxon>
        <taxon>Ktedonobacterales</taxon>
        <taxon>Dictyobacteraceae</taxon>
        <taxon>Tengunoibacter</taxon>
    </lineage>
</organism>
<name>A0A402A957_9CHLR</name>
<dbReference type="EMBL" id="BIFR01000002">
    <property type="protein sequence ID" value="GCE15714.1"/>
    <property type="molecule type" value="Genomic_DNA"/>
</dbReference>
<evidence type="ECO:0000313" key="2">
    <source>
        <dbReference type="Proteomes" id="UP000287352"/>
    </source>
</evidence>
<evidence type="ECO:0000313" key="1">
    <source>
        <dbReference type="EMBL" id="GCE15714.1"/>
    </source>
</evidence>
<comment type="caution">
    <text evidence="1">The sequence shown here is derived from an EMBL/GenBank/DDBJ whole genome shotgun (WGS) entry which is preliminary data.</text>
</comment>
<gene>
    <name evidence="1" type="ORF">KTT_55730</name>
</gene>
<dbReference type="Proteomes" id="UP000287352">
    <property type="component" value="Unassembled WGS sequence"/>
</dbReference>
<proteinExistence type="predicted"/>
<protein>
    <submittedName>
        <fullName evidence="1">Uncharacterized protein</fullName>
    </submittedName>
</protein>
<sequence>MKTGKILVKELEAFALWCFDHERTTFCARFRPFARYNNTLSTEALEDVMRWTQRR</sequence>
<dbReference type="AlphaFoldDB" id="A0A402A957"/>
<reference evidence="2" key="1">
    <citation type="submission" date="2018-12" db="EMBL/GenBank/DDBJ databases">
        <title>Tengunoibacter tsumagoiensis gen. nov., sp. nov., Dictyobacter kobayashii sp. nov., D. alpinus sp. nov., and D. joshuensis sp. nov. and description of Dictyobacteraceae fam. nov. within the order Ktedonobacterales isolated from Tengu-no-mugimeshi.</title>
        <authorList>
            <person name="Wang C.M."/>
            <person name="Zheng Y."/>
            <person name="Sakai Y."/>
            <person name="Toyoda A."/>
            <person name="Minakuchi Y."/>
            <person name="Abe K."/>
            <person name="Yokota A."/>
            <person name="Yabe S."/>
        </authorList>
    </citation>
    <scope>NUCLEOTIDE SEQUENCE [LARGE SCALE GENOMIC DNA]</scope>
    <source>
        <strain evidence="2">Uno3</strain>
    </source>
</reference>
<keyword evidence="2" id="KW-1185">Reference proteome</keyword>
<accession>A0A402A957</accession>